<evidence type="ECO:0000256" key="1">
    <source>
        <dbReference type="SAM" id="Phobius"/>
    </source>
</evidence>
<dbReference type="OrthoDB" id="1466970at2"/>
<keyword evidence="3" id="KW-1185">Reference proteome</keyword>
<proteinExistence type="predicted"/>
<evidence type="ECO:0000313" key="3">
    <source>
        <dbReference type="Proteomes" id="UP000184147"/>
    </source>
</evidence>
<keyword evidence="1" id="KW-0812">Transmembrane</keyword>
<gene>
    <name evidence="2" type="ORF">SAMN05444377_10436</name>
</gene>
<sequence>MKFYQRLAYYSFGVLLGALFVAFVLTGKDTRCSYFPNERVLNNIRTKPLKYSLEASRKLAEDWIDTIDIKNTLTYGDVDFDKSNVKYEDGKLYWIEGYTTLKDTIQLKIVNYETRAVLEDIVRVKTKKNVP</sequence>
<keyword evidence="1" id="KW-1133">Transmembrane helix</keyword>
<evidence type="ECO:0008006" key="4">
    <source>
        <dbReference type="Google" id="ProtNLM"/>
    </source>
</evidence>
<accession>A0A1M4Z516</accession>
<feature type="transmembrane region" description="Helical" evidence="1">
    <location>
        <begin position="7"/>
        <end position="25"/>
    </location>
</feature>
<dbReference type="Proteomes" id="UP000184147">
    <property type="component" value="Unassembled WGS sequence"/>
</dbReference>
<protein>
    <recommendedName>
        <fullName evidence="4">DUF4258 domain-containing protein</fullName>
    </recommendedName>
</protein>
<keyword evidence="1" id="KW-0472">Membrane</keyword>
<dbReference type="InterPro" id="IPR025354">
    <property type="entry name" value="DUF4258"/>
</dbReference>
<reference evidence="2 3" key="1">
    <citation type="submission" date="2016-11" db="EMBL/GenBank/DDBJ databases">
        <authorList>
            <person name="Jaros S."/>
            <person name="Januszkiewicz K."/>
            <person name="Wedrychowicz H."/>
        </authorList>
    </citation>
    <scope>NUCLEOTIDE SEQUENCE [LARGE SCALE GENOMIC DNA]</scope>
    <source>
        <strain evidence="2 3">DSM 25660</strain>
    </source>
</reference>
<dbReference type="Pfam" id="PF14076">
    <property type="entry name" value="DUF4258"/>
    <property type="match status" value="1"/>
</dbReference>
<dbReference type="STRING" id="1124188.SAMN05444377_10436"/>
<organism evidence="2 3">
    <name type="scientific">Flavobacterium fontis</name>
    <dbReference type="NCBI Taxonomy" id="1124188"/>
    <lineage>
        <taxon>Bacteria</taxon>
        <taxon>Pseudomonadati</taxon>
        <taxon>Bacteroidota</taxon>
        <taxon>Flavobacteriia</taxon>
        <taxon>Flavobacteriales</taxon>
        <taxon>Flavobacteriaceae</taxon>
        <taxon>Flavobacterium</taxon>
    </lineage>
</organism>
<dbReference type="RefSeq" id="WP_073362159.1">
    <property type="nucleotide sequence ID" value="NZ_FQVQ01000004.1"/>
</dbReference>
<dbReference type="EMBL" id="FQVQ01000004">
    <property type="protein sequence ID" value="SHF12887.1"/>
    <property type="molecule type" value="Genomic_DNA"/>
</dbReference>
<dbReference type="AlphaFoldDB" id="A0A1M4Z516"/>
<name>A0A1M4Z516_9FLAO</name>
<evidence type="ECO:0000313" key="2">
    <source>
        <dbReference type="EMBL" id="SHF12887.1"/>
    </source>
</evidence>